<reference evidence="5" key="1">
    <citation type="submission" date="2021-04" db="EMBL/GenBank/DDBJ databases">
        <title>Draft genome of Fusarium avenaceum strain F156N33, isolated from an atmospheric sample in Virginia.</title>
        <authorList>
            <person name="Yang S."/>
            <person name="Vinatzer B.A."/>
            <person name="Coleman J."/>
        </authorList>
    </citation>
    <scope>NUCLEOTIDE SEQUENCE</scope>
    <source>
        <strain evidence="5">F156N33</strain>
    </source>
</reference>
<comment type="caution">
    <text evidence="5">The sequence shown here is derived from an EMBL/GenBank/DDBJ whole genome shotgun (WGS) entry which is preliminary data.</text>
</comment>
<dbReference type="AlphaFoldDB" id="A0A9P7H3U8"/>
<dbReference type="GO" id="GO:0016787">
    <property type="term" value="F:hydrolase activity"/>
    <property type="evidence" value="ECO:0007669"/>
    <property type="project" value="UniProtKB-KW"/>
</dbReference>
<dbReference type="InterPro" id="IPR002018">
    <property type="entry name" value="CarbesteraseB"/>
</dbReference>
<evidence type="ECO:0000256" key="1">
    <source>
        <dbReference type="ARBA" id="ARBA00005964"/>
    </source>
</evidence>
<feature type="domain" description="Carboxylesterase type B" evidence="4">
    <location>
        <begin position="58"/>
        <end position="171"/>
    </location>
</feature>
<protein>
    <recommendedName>
        <fullName evidence="3">Carboxylic ester hydrolase</fullName>
        <ecNumber evidence="3">3.1.1.-</ecNumber>
    </recommendedName>
</protein>
<sequence>MQYVASPGVPMSEDCLSLNIVRPTNINQRKRLPVAVWIHGYLTEVPITVFAINAWLYIGFFGGDPRKVTLFGQSAGVLSTGKQLIAYGGQDDGLFRAAIMQSGGMAEKWPYNIQDPYIYTETLYQNLTTSTGCADKFSPFECLRSLPVERLSKALNISNTAVFSGTGLGPFNPVPIMYTTATDEATVFMYGGKIDTDEDFRQFVALGGPDRQTVSTIEMLYPNINSVGLPAGYEPSEGDDL</sequence>
<evidence type="ECO:0000313" key="6">
    <source>
        <dbReference type="Proteomes" id="UP000782241"/>
    </source>
</evidence>
<proteinExistence type="inferred from homology"/>
<evidence type="ECO:0000313" key="5">
    <source>
        <dbReference type="EMBL" id="KAG5657897.1"/>
    </source>
</evidence>
<accession>A0A9P7H3U8</accession>
<gene>
    <name evidence="5" type="ORF">KAF25_007930</name>
</gene>
<dbReference type="SUPFAM" id="SSF53474">
    <property type="entry name" value="alpha/beta-Hydrolases"/>
    <property type="match status" value="1"/>
</dbReference>
<evidence type="ECO:0000256" key="3">
    <source>
        <dbReference type="RuleBase" id="RU361235"/>
    </source>
</evidence>
<dbReference type="InterPro" id="IPR029058">
    <property type="entry name" value="AB_hydrolase_fold"/>
</dbReference>
<dbReference type="EMBL" id="JAGPUO010000016">
    <property type="protein sequence ID" value="KAG5657897.1"/>
    <property type="molecule type" value="Genomic_DNA"/>
</dbReference>
<dbReference type="Proteomes" id="UP000782241">
    <property type="component" value="Unassembled WGS sequence"/>
</dbReference>
<dbReference type="EC" id="3.1.1.-" evidence="3"/>
<evidence type="ECO:0000256" key="2">
    <source>
        <dbReference type="ARBA" id="ARBA00022801"/>
    </source>
</evidence>
<feature type="domain" description="Carboxylesterase type B" evidence="4">
    <location>
        <begin position="8"/>
        <end position="40"/>
    </location>
</feature>
<dbReference type="InterPro" id="IPR019826">
    <property type="entry name" value="Carboxylesterase_B_AS"/>
</dbReference>
<dbReference type="Pfam" id="PF00135">
    <property type="entry name" value="COesterase"/>
    <property type="match status" value="2"/>
</dbReference>
<dbReference type="PROSITE" id="PS00122">
    <property type="entry name" value="CARBOXYLESTERASE_B_1"/>
    <property type="match status" value="1"/>
</dbReference>
<evidence type="ECO:0000259" key="4">
    <source>
        <dbReference type="Pfam" id="PF00135"/>
    </source>
</evidence>
<comment type="similarity">
    <text evidence="1 3">Belongs to the type-B carboxylesterase/lipase family.</text>
</comment>
<dbReference type="InterPro" id="IPR050309">
    <property type="entry name" value="Type-B_Carboxylest/Lipase"/>
</dbReference>
<keyword evidence="2 3" id="KW-0378">Hydrolase</keyword>
<keyword evidence="6" id="KW-1185">Reference proteome</keyword>
<dbReference type="PANTHER" id="PTHR11559">
    <property type="entry name" value="CARBOXYLESTERASE"/>
    <property type="match status" value="1"/>
</dbReference>
<name>A0A9P7H3U8_9HYPO</name>
<dbReference type="Gene3D" id="3.40.50.1820">
    <property type="entry name" value="alpha/beta hydrolase"/>
    <property type="match status" value="2"/>
</dbReference>
<organism evidence="5 6">
    <name type="scientific">Fusarium avenaceum</name>
    <dbReference type="NCBI Taxonomy" id="40199"/>
    <lineage>
        <taxon>Eukaryota</taxon>
        <taxon>Fungi</taxon>
        <taxon>Dikarya</taxon>
        <taxon>Ascomycota</taxon>
        <taxon>Pezizomycotina</taxon>
        <taxon>Sordariomycetes</taxon>
        <taxon>Hypocreomycetidae</taxon>
        <taxon>Hypocreales</taxon>
        <taxon>Nectriaceae</taxon>
        <taxon>Fusarium</taxon>
        <taxon>Fusarium tricinctum species complex</taxon>
    </lineage>
</organism>